<dbReference type="EMBL" id="CM004395">
    <property type="protein sequence ID" value="KAG8647348.1"/>
    <property type="molecule type" value="Genomic_DNA"/>
</dbReference>
<organism evidence="1 2">
    <name type="scientific">Manihot esculenta</name>
    <name type="common">Cassava</name>
    <name type="synonym">Jatropha manihot</name>
    <dbReference type="NCBI Taxonomy" id="3983"/>
    <lineage>
        <taxon>Eukaryota</taxon>
        <taxon>Viridiplantae</taxon>
        <taxon>Streptophyta</taxon>
        <taxon>Embryophyta</taxon>
        <taxon>Tracheophyta</taxon>
        <taxon>Spermatophyta</taxon>
        <taxon>Magnoliopsida</taxon>
        <taxon>eudicotyledons</taxon>
        <taxon>Gunneridae</taxon>
        <taxon>Pentapetalae</taxon>
        <taxon>rosids</taxon>
        <taxon>fabids</taxon>
        <taxon>Malpighiales</taxon>
        <taxon>Euphorbiaceae</taxon>
        <taxon>Crotonoideae</taxon>
        <taxon>Manihoteae</taxon>
        <taxon>Manihot</taxon>
    </lineage>
</organism>
<sequence>MGDQTQQQLERMMKMFLDEQAANKARQDELNRKLEALTLDLASIKEATAVTGSNTQERTSKTKGPAISTGSETQSGNSIFPKVTKLDFPKYNGLEDPMGWISRCEHFFRHQQTPEEEKV</sequence>
<protein>
    <submittedName>
        <fullName evidence="1">Uncharacterized protein</fullName>
    </submittedName>
</protein>
<name>A0ACB7H675_MANES</name>
<reference evidence="2" key="1">
    <citation type="journal article" date="2016" name="Nat. Biotechnol.">
        <title>Sequencing wild and cultivated cassava and related species reveals extensive interspecific hybridization and genetic diversity.</title>
        <authorList>
            <person name="Bredeson J.V."/>
            <person name="Lyons J.B."/>
            <person name="Prochnik S.E."/>
            <person name="Wu G.A."/>
            <person name="Ha C.M."/>
            <person name="Edsinger-Gonzales E."/>
            <person name="Grimwood J."/>
            <person name="Schmutz J."/>
            <person name="Rabbi I.Y."/>
            <person name="Egesi C."/>
            <person name="Nauluvula P."/>
            <person name="Lebot V."/>
            <person name="Ndunguru J."/>
            <person name="Mkamilo G."/>
            <person name="Bart R.S."/>
            <person name="Setter T.L."/>
            <person name="Gleadow R.M."/>
            <person name="Kulakow P."/>
            <person name="Ferguson M.E."/>
            <person name="Rounsley S."/>
            <person name="Rokhsar D.S."/>
        </authorList>
    </citation>
    <scope>NUCLEOTIDE SEQUENCE [LARGE SCALE GENOMIC DNA]</scope>
    <source>
        <strain evidence="2">cv. AM560-2</strain>
    </source>
</reference>
<evidence type="ECO:0000313" key="1">
    <source>
        <dbReference type="EMBL" id="KAG8647348.1"/>
    </source>
</evidence>
<comment type="caution">
    <text evidence="1">The sequence shown here is derived from an EMBL/GenBank/DDBJ whole genome shotgun (WGS) entry which is preliminary data.</text>
</comment>
<gene>
    <name evidence="1" type="ORF">MANES_09G071628v8</name>
</gene>
<proteinExistence type="predicted"/>
<evidence type="ECO:0000313" key="2">
    <source>
        <dbReference type="Proteomes" id="UP000091857"/>
    </source>
</evidence>
<accession>A0ACB7H675</accession>
<keyword evidence="2" id="KW-1185">Reference proteome</keyword>
<dbReference type="Proteomes" id="UP000091857">
    <property type="component" value="Chromosome 9"/>
</dbReference>